<dbReference type="PROSITE" id="PS50949">
    <property type="entry name" value="HTH_GNTR"/>
    <property type="match status" value="1"/>
</dbReference>
<dbReference type="PANTHER" id="PTHR46577">
    <property type="entry name" value="HTH-TYPE TRANSCRIPTIONAL REGULATORY PROTEIN GABR"/>
    <property type="match status" value="1"/>
</dbReference>
<keyword evidence="3" id="KW-0805">Transcription regulation</keyword>
<dbReference type="Gene3D" id="3.40.640.10">
    <property type="entry name" value="Type I PLP-dependent aspartate aminotransferase-like (Major domain)"/>
    <property type="match status" value="1"/>
</dbReference>
<keyword evidence="5" id="KW-0804">Transcription</keyword>
<evidence type="ECO:0000313" key="9">
    <source>
        <dbReference type="Proteomes" id="UP001321475"/>
    </source>
</evidence>
<evidence type="ECO:0000256" key="1">
    <source>
        <dbReference type="ARBA" id="ARBA00005384"/>
    </source>
</evidence>
<evidence type="ECO:0000313" key="8">
    <source>
        <dbReference type="EMBL" id="BDZ43304.1"/>
    </source>
</evidence>
<dbReference type="CDD" id="cd07377">
    <property type="entry name" value="WHTH_GntR"/>
    <property type="match status" value="1"/>
</dbReference>
<gene>
    <name evidence="8" type="ORF">GCM10025865_26030</name>
</gene>
<evidence type="ECO:0000256" key="2">
    <source>
        <dbReference type="ARBA" id="ARBA00022898"/>
    </source>
</evidence>
<dbReference type="Pfam" id="PF00392">
    <property type="entry name" value="GntR"/>
    <property type="match status" value="1"/>
</dbReference>
<protein>
    <submittedName>
        <fullName evidence="8">GntR family transcriptional regulator</fullName>
    </submittedName>
</protein>
<dbReference type="InterPro" id="IPR036390">
    <property type="entry name" value="WH_DNA-bd_sf"/>
</dbReference>
<comment type="similarity">
    <text evidence="1">In the C-terminal section; belongs to the class-I pyridoxal-phosphate-dependent aminotransferase family.</text>
</comment>
<dbReference type="PANTHER" id="PTHR46577:SF1">
    <property type="entry name" value="HTH-TYPE TRANSCRIPTIONAL REGULATORY PROTEIN GABR"/>
    <property type="match status" value="1"/>
</dbReference>
<dbReference type="RefSeq" id="WP_286217580.1">
    <property type="nucleotide sequence ID" value="NZ_AP027729.1"/>
</dbReference>
<accession>A0ABN6XEM5</accession>
<name>A0ABN6XEM5_9CELL</name>
<dbReference type="Gene3D" id="1.10.10.10">
    <property type="entry name" value="Winged helix-like DNA-binding domain superfamily/Winged helix DNA-binding domain"/>
    <property type="match status" value="1"/>
</dbReference>
<dbReference type="SUPFAM" id="SSF53383">
    <property type="entry name" value="PLP-dependent transferases"/>
    <property type="match status" value="1"/>
</dbReference>
<dbReference type="InterPro" id="IPR004839">
    <property type="entry name" value="Aminotransferase_I/II_large"/>
</dbReference>
<keyword evidence="2" id="KW-0663">Pyridoxal phosphate</keyword>
<sequence length="511" mass="54238">MTHITTPLPEVHRHLSAAAARRLLGTWRRSGPVRTSSYADLAGAMRAAILSGTLAANTRLPSERELAVELGVSRTTTAAAYRKLRDRGFAVSRTGVGTITVLPRRSEQPVLPRTHGGDAPVAHPPAREGTRRLVGPGGVAVPDDAAVIDLSQAAPAAPAALHDAYRRALESLPAYLGGIGYEPRGIYALRSAIAERLTERGTRTDPDQILITSGAQHALTTIVAELTGRGDRVGVQSPTYAHAIETVRGSGARVVGVPVGTPGGAGGSPFDVDLLESTVRRTTPRLVYLVPDHHNPTGYSLTAQERAQVRSIARRHHTVVVADETLTDLTLDGPEPTPFAGDGSDTTNVITVGSASKTFWGGLRVGWVRADVETVRRLARRRETVDIATSVVEQLVVVELLAERESILATRRSRLRSQRDALVDGLRSAVPEWSVPRPAGGLSLWIALGAPVARDLSVAAAERGVLVNPGTALTPDGSHADYLRATFAPREDLLTEAVPRLAAAWRAVVDG</sequence>
<keyword evidence="9" id="KW-1185">Reference proteome</keyword>
<evidence type="ECO:0000256" key="5">
    <source>
        <dbReference type="ARBA" id="ARBA00023163"/>
    </source>
</evidence>
<dbReference type="InterPro" id="IPR015421">
    <property type="entry name" value="PyrdxlP-dep_Trfase_major"/>
</dbReference>
<feature type="region of interest" description="Disordered" evidence="6">
    <location>
        <begin position="109"/>
        <end position="128"/>
    </location>
</feature>
<reference evidence="9" key="1">
    <citation type="journal article" date="2019" name="Int. J. Syst. Evol. Microbiol.">
        <title>The Global Catalogue of Microorganisms (GCM) 10K type strain sequencing project: providing services to taxonomists for standard genome sequencing and annotation.</title>
        <authorList>
            <consortium name="The Broad Institute Genomics Platform"/>
            <consortium name="The Broad Institute Genome Sequencing Center for Infectious Disease"/>
            <person name="Wu L."/>
            <person name="Ma J."/>
        </authorList>
    </citation>
    <scope>NUCLEOTIDE SEQUENCE [LARGE SCALE GENOMIC DNA]</scope>
    <source>
        <strain evidence="9">NBRC 108565</strain>
    </source>
</reference>
<dbReference type="CDD" id="cd00609">
    <property type="entry name" value="AAT_like"/>
    <property type="match status" value="1"/>
</dbReference>
<evidence type="ECO:0000256" key="6">
    <source>
        <dbReference type="SAM" id="MobiDB-lite"/>
    </source>
</evidence>
<dbReference type="SMART" id="SM00345">
    <property type="entry name" value="HTH_GNTR"/>
    <property type="match status" value="1"/>
</dbReference>
<evidence type="ECO:0000256" key="4">
    <source>
        <dbReference type="ARBA" id="ARBA00023125"/>
    </source>
</evidence>
<dbReference type="EMBL" id="AP027729">
    <property type="protein sequence ID" value="BDZ43304.1"/>
    <property type="molecule type" value="Genomic_DNA"/>
</dbReference>
<dbReference type="InterPro" id="IPR051446">
    <property type="entry name" value="HTH_trans_reg/aminotransferase"/>
</dbReference>
<proteinExistence type="inferred from homology"/>
<evidence type="ECO:0000259" key="7">
    <source>
        <dbReference type="PROSITE" id="PS50949"/>
    </source>
</evidence>
<dbReference type="Proteomes" id="UP001321475">
    <property type="component" value="Chromosome"/>
</dbReference>
<dbReference type="InterPro" id="IPR015424">
    <property type="entry name" value="PyrdxlP-dep_Trfase"/>
</dbReference>
<dbReference type="PRINTS" id="PR00035">
    <property type="entry name" value="HTHGNTR"/>
</dbReference>
<dbReference type="InterPro" id="IPR036388">
    <property type="entry name" value="WH-like_DNA-bd_sf"/>
</dbReference>
<keyword evidence="4" id="KW-0238">DNA-binding</keyword>
<dbReference type="SUPFAM" id="SSF46785">
    <property type="entry name" value="Winged helix' DNA-binding domain"/>
    <property type="match status" value="1"/>
</dbReference>
<organism evidence="8 9">
    <name type="scientific">Paraoerskovia sediminicola</name>
    <dbReference type="NCBI Taxonomy" id="1138587"/>
    <lineage>
        <taxon>Bacteria</taxon>
        <taxon>Bacillati</taxon>
        <taxon>Actinomycetota</taxon>
        <taxon>Actinomycetes</taxon>
        <taxon>Micrococcales</taxon>
        <taxon>Cellulomonadaceae</taxon>
        <taxon>Paraoerskovia</taxon>
    </lineage>
</organism>
<dbReference type="InterPro" id="IPR000524">
    <property type="entry name" value="Tscrpt_reg_HTH_GntR"/>
</dbReference>
<feature type="domain" description="HTH gntR-type" evidence="7">
    <location>
        <begin position="35"/>
        <end position="103"/>
    </location>
</feature>
<evidence type="ECO:0000256" key="3">
    <source>
        <dbReference type="ARBA" id="ARBA00023015"/>
    </source>
</evidence>
<dbReference type="Pfam" id="PF00155">
    <property type="entry name" value="Aminotran_1_2"/>
    <property type="match status" value="1"/>
</dbReference>